<keyword evidence="6" id="KW-1185">Reference proteome</keyword>
<keyword evidence="3" id="KW-0547">Nucleotide-binding</keyword>
<keyword evidence="2" id="KW-0813">Transport</keyword>
<dbReference type="InterPro" id="IPR017871">
    <property type="entry name" value="ABC_transporter-like_CS"/>
</dbReference>
<protein>
    <submittedName>
        <fullName evidence="5">ATP-binding cassette domain-containing protein</fullName>
    </submittedName>
</protein>
<dbReference type="InterPro" id="IPR003439">
    <property type="entry name" value="ABC_transporter-like_ATP-bd"/>
</dbReference>
<keyword evidence="4 5" id="KW-0067">ATP-binding</keyword>
<dbReference type="GO" id="GO:0005524">
    <property type="term" value="F:ATP binding"/>
    <property type="evidence" value="ECO:0007669"/>
    <property type="project" value="UniProtKB-KW"/>
</dbReference>
<name>A0A5C4WHU5_9ACTN</name>
<sequence length="349" mass="36119">MWPRAVIYAIAPTRGIAGKFLHMAPQSSAGPRKWGALSMGPMLRAENLTKRFGSHAAVDNVSFAVRAGAITGFLGPAGAGKTTTLRLFLELVHPTSGSALIDGRPLHEWPVPARKVGAVLDGHCAHPGRRAVDSVRWAARLAGTRTDAEELLDRVGLAEAAGRRTGSFSLGMLRRLALAIALAGDPEVVVLDEPTSGLDPDSMTSVKDLLRHLRDEGRTVFVASRLLAALEDLVDDLVVIARGRVVGSGSAGAFIDRFQPQAVSVLSDQPYALGAAVSRAGGQVLDTNGQRVLIGGLSPAQLGEIARAAGIALFGLTEQAPPHPPAGPSAGPLAGPPVADAAGLRGEIC</sequence>
<dbReference type="SMART" id="SM00382">
    <property type="entry name" value="AAA"/>
    <property type="match status" value="1"/>
</dbReference>
<evidence type="ECO:0000256" key="1">
    <source>
        <dbReference type="ARBA" id="ARBA00005417"/>
    </source>
</evidence>
<dbReference type="SUPFAM" id="SSF52540">
    <property type="entry name" value="P-loop containing nucleoside triphosphate hydrolases"/>
    <property type="match status" value="1"/>
</dbReference>
<dbReference type="AlphaFoldDB" id="A0A5C4WHU5"/>
<dbReference type="OrthoDB" id="3503851at2"/>
<comment type="similarity">
    <text evidence="1">Belongs to the ABC transporter superfamily.</text>
</comment>
<organism evidence="5 6">
    <name type="scientific">Nonomuraea phyllanthi</name>
    <dbReference type="NCBI Taxonomy" id="2219224"/>
    <lineage>
        <taxon>Bacteria</taxon>
        <taxon>Bacillati</taxon>
        <taxon>Actinomycetota</taxon>
        <taxon>Actinomycetes</taxon>
        <taxon>Streptosporangiales</taxon>
        <taxon>Streptosporangiaceae</taxon>
        <taxon>Nonomuraea</taxon>
    </lineage>
</organism>
<evidence type="ECO:0000313" key="6">
    <source>
        <dbReference type="Proteomes" id="UP000312512"/>
    </source>
</evidence>
<dbReference type="Gene3D" id="3.40.50.300">
    <property type="entry name" value="P-loop containing nucleotide triphosphate hydrolases"/>
    <property type="match status" value="1"/>
</dbReference>
<dbReference type="PROSITE" id="PS00211">
    <property type="entry name" value="ABC_TRANSPORTER_1"/>
    <property type="match status" value="1"/>
</dbReference>
<accession>A0A5C4WHU5</accession>
<dbReference type="Proteomes" id="UP000312512">
    <property type="component" value="Unassembled WGS sequence"/>
</dbReference>
<dbReference type="PANTHER" id="PTHR43335:SF4">
    <property type="entry name" value="ABC TRANSPORTER, ATP-BINDING PROTEIN"/>
    <property type="match status" value="1"/>
</dbReference>
<dbReference type="EMBL" id="VDLX02000006">
    <property type="protein sequence ID" value="KAB8193991.1"/>
    <property type="molecule type" value="Genomic_DNA"/>
</dbReference>
<dbReference type="PANTHER" id="PTHR43335">
    <property type="entry name" value="ABC TRANSPORTER, ATP-BINDING PROTEIN"/>
    <property type="match status" value="1"/>
</dbReference>
<dbReference type="InterPro" id="IPR027417">
    <property type="entry name" value="P-loop_NTPase"/>
</dbReference>
<dbReference type="PROSITE" id="PS50893">
    <property type="entry name" value="ABC_TRANSPORTER_2"/>
    <property type="match status" value="1"/>
</dbReference>
<dbReference type="GO" id="GO:0016887">
    <property type="term" value="F:ATP hydrolysis activity"/>
    <property type="evidence" value="ECO:0007669"/>
    <property type="project" value="InterPro"/>
</dbReference>
<dbReference type="InterPro" id="IPR003593">
    <property type="entry name" value="AAA+_ATPase"/>
</dbReference>
<evidence type="ECO:0000313" key="5">
    <source>
        <dbReference type="EMBL" id="KAB8193991.1"/>
    </source>
</evidence>
<evidence type="ECO:0000256" key="2">
    <source>
        <dbReference type="ARBA" id="ARBA00022448"/>
    </source>
</evidence>
<reference evidence="5 6" key="1">
    <citation type="submission" date="2019-10" db="EMBL/GenBank/DDBJ databases">
        <title>Nonomuraea sp. nov., isolated from Phyllanthus amarus.</title>
        <authorList>
            <person name="Klykleung N."/>
            <person name="Tanasupawat S."/>
        </authorList>
    </citation>
    <scope>NUCLEOTIDE SEQUENCE [LARGE SCALE GENOMIC DNA]</scope>
    <source>
        <strain evidence="5 6">PA1-10</strain>
    </source>
</reference>
<dbReference type="Pfam" id="PF00005">
    <property type="entry name" value="ABC_tran"/>
    <property type="match status" value="1"/>
</dbReference>
<evidence type="ECO:0000256" key="4">
    <source>
        <dbReference type="ARBA" id="ARBA00022840"/>
    </source>
</evidence>
<evidence type="ECO:0000256" key="3">
    <source>
        <dbReference type="ARBA" id="ARBA00022741"/>
    </source>
</evidence>
<proteinExistence type="inferred from homology"/>
<gene>
    <name evidence="5" type="ORF">FH608_017485</name>
</gene>
<comment type="caution">
    <text evidence="5">The sequence shown here is derived from an EMBL/GenBank/DDBJ whole genome shotgun (WGS) entry which is preliminary data.</text>
</comment>